<reference evidence="1 2" key="1">
    <citation type="submission" date="2016-10" db="EMBL/GenBank/DDBJ databases">
        <authorList>
            <person name="de Groot N.N."/>
        </authorList>
    </citation>
    <scope>NUCLEOTIDE SEQUENCE [LARGE SCALE GENOMIC DNA]</scope>
    <source>
        <strain evidence="1 2">DSM 43357</strain>
    </source>
</reference>
<dbReference type="RefSeq" id="WP_091105262.1">
    <property type="nucleotide sequence ID" value="NZ_FOBF01000027.1"/>
</dbReference>
<protein>
    <recommendedName>
        <fullName evidence="3">Lipoprotein</fullName>
    </recommendedName>
</protein>
<sequence length="162" mass="16778">MGSHRSSRRSGAGRSPGAAVVLLAACLIGCTPATGTHPASVQACLDRAQRENAFSLNAVGDVLPSAERVRVEEWNGCDSAGNGAAVSILVAPAVRRDDLWEAFAEAGWSPPAPACSDDCGDAQLVKRVGRRLVGVAFGEKGGLRVDVAQADGCWDDDGYRCP</sequence>
<evidence type="ECO:0000313" key="1">
    <source>
        <dbReference type="EMBL" id="SEN45967.1"/>
    </source>
</evidence>
<dbReference type="PROSITE" id="PS51257">
    <property type="entry name" value="PROKAR_LIPOPROTEIN"/>
    <property type="match status" value="1"/>
</dbReference>
<gene>
    <name evidence="1" type="ORF">SAMN05660976_07600</name>
</gene>
<organism evidence="1 2">
    <name type="scientific">Nonomuraea pusilla</name>
    <dbReference type="NCBI Taxonomy" id="46177"/>
    <lineage>
        <taxon>Bacteria</taxon>
        <taxon>Bacillati</taxon>
        <taxon>Actinomycetota</taxon>
        <taxon>Actinomycetes</taxon>
        <taxon>Streptosporangiales</taxon>
        <taxon>Streptosporangiaceae</taxon>
        <taxon>Nonomuraea</taxon>
    </lineage>
</organism>
<dbReference type="Proteomes" id="UP000198953">
    <property type="component" value="Unassembled WGS sequence"/>
</dbReference>
<dbReference type="AlphaFoldDB" id="A0A1H8GR47"/>
<proteinExistence type="predicted"/>
<evidence type="ECO:0000313" key="2">
    <source>
        <dbReference type="Proteomes" id="UP000198953"/>
    </source>
</evidence>
<dbReference type="STRING" id="46177.SAMN05660976_07600"/>
<accession>A0A1H8GR47</accession>
<keyword evidence="2" id="KW-1185">Reference proteome</keyword>
<dbReference type="EMBL" id="FOBF01000027">
    <property type="protein sequence ID" value="SEN45967.1"/>
    <property type="molecule type" value="Genomic_DNA"/>
</dbReference>
<name>A0A1H8GR47_9ACTN</name>
<evidence type="ECO:0008006" key="3">
    <source>
        <dbReference type="Google" id="ProtNLM"/>
    </source>
</evidence>
<dbReference type="OrthoDB" id="3531522at2"/>